<proteinExistence type="predicted"/>
<name>G5A1W8_PHYSP</name>
<protein>
    <submittedName>
        <fullName evidence="2">Uncharacterized protein</fullName>
    </submittedName>
</protein>
<reference evidence="2 3" key="1">
    <citation type="journal article" date="2006" name="Science">
        <title>Phytophthora genome sequences uncover evolutionary origins and mechanisms of pathogenesis.</title>
        <authorList>
            <person name="Tyler B.M."/>
            <person name="Tripathy S."/>
            <person name="Zhang X."/>
            <person name="Dehal P."/>
            <person name="Jiang R.H."/>
            <person name="Aerts A."/>
            <person name="Arredondo F.D."/>
            <person name="Baxter L."/>
            <person name="Bensasson D."/>
            <person name="Beynon J.L."/>
            <person name="Chapman J."/>
            <person name="Damasceno C.M."/>
            <person name="Dorrance A.E."/>
            <person name="Dou D."/>
            <person name="Dickerman A.W."/>
            <person name="Dubchak I.L."/>
            <person name="Garbelotto M."/>
            <person name="Gijzen M."/>
            <person name="Gordon S.G."/>
            <person name="Govers F."/>
            <person name="Grunwald N.J."/>
            <person name="Huang W."/>
            <person name="Ivors K.L."/>
            <person name="Jones R.W."/>
            <person name="Kamoun S."/>
            <person name="Krampis K."/>
            <person name="Lamour K.H."/>
            <person name="Lee M.K."/>
            <person name="McDonald W.H."/>
            <person name="Medina M."/>
            <person name="Meijer H.J."/>
            <person name="Nordberg E.K."/>
            <person name="Maclean D.J."/>
            <person name="Ospina-Giraldo M.D."/>
            <person name="Morris P.F."/>
            <person name="Phuntumart V."/>
            <person name="Putnam N.H."/>
            <person name="Rash S."/>
            <person name="Rose J.K."/>
            <person name="Sakihama Y."/>
            <person name="Salamov A.A."/>
            <person name="Savidor A."/>
            <person name="Scheuring C.F."/>
            <person name="Smith B.M."/>
            <person name="Sobral B.W."/>
            <person name="Terry A."/>
            <person name="Torto-Alalibo T.A."/>
            <person name="Win J."/>
            <person name="Xu Z."/>
            <person name="Zhang H."/>
            <person name="Grigoriev I.V."/>
            <person name="Rokhsar D.S."/>
            <person name="Boore J.L."/>
        </authorList>
    </citation>
    <scope>NUCLEOTIDE SEQUENCE [LARGE SCALE GENOMIC DNA]</scope>
    <source>
        <strain evidence="2 3">P6497</strain>
    </source>
</reference>
<dbReference type="SMR" id="G5A1W8"/>
<dbReference type="GeneID" id="20647430"/>
<feature type="region of interest" description="Disordered" evidence="1">
    <location>
        <begin position="87"/>
        <end position="146"/>
    </location>
</feature>
<dbReference type="AlphaFoldDB" id="G5A1W8"/>
<dbReference type="KEGG" id="psoj:PHYSODRAFT_337684"/>
<dbReference type="Proteomes" id="UP000002640">
    <property type="component" value="Unassembled WGS sequence"/>
</dbReference>
<sequence>MAAMDRDHQLSDTSRATKEAEPEVWAELRSDFQEAERSYAEFELSLECDDQSPRLGRGAERSRVEFELNLPSGCGAVAQDAEMIDKLGKDRRSERSDVESEPGLECDWSCRSPVEVPGEESLNLSPDSGTDGEVGGTGESRTLQADLNGIQRLQDDARRRGAAALAKTKDIGRIFKGAR</sequence>
<evidence type="ECO:0000313" key="2">
    <source>
        <dbReference type="EMBL" id="EGZ10916.1"/>
    </source>
</evidence>
<feature type="region of interest" description="Disordered" evidence="1">
    <location>
        <begin position="1"/>
        <end position="23"/>
    </location>
</feature>
<dbReference type="RefSeq" id="XP_009533661.1">
    <property type="nucleotide sequence ID" value="XM_009535366.1"/>
</dbReference>
<evidence type="ECO:0000313" key="3">
    <source>
        <dbReference type="Proteomes" id="UP000002640"/>
    </source>
</evidence>
<accession>G5A1W8</accession>
<evidence type="ECO:0000256" key="1">
    <source>
        <dbReference type="SAM" id="MobiDB-lite"/>
    </source>
</evidence>
<organism evidence="2 3">
    <name type="scientific">Phytophthora sojae (strain P6497)</name>
    <name type="common">Soybean stem and root rot agent</name>
    <name type="synonym">Phytophthora megasperma f. sp. glycines</name>
    <dbReference type="NCBI Taxonomy" id="1094619"/>
    <lineage>
        <taxon>Eukaryota</taxon>
        <taxon>Sar</taxon>
        <taxon>Stramenopiles</taxon>
        <taxon>Oomycota</taxon>
        <taxon>Peronosporomycetes</taxon>
        <taxon>Peronosporales</taxon>
        <taxon>Peronosporaceae</taxon>
        <taxon>Phytophthora</taxon>
    </lineage>
</organism>
<dbReference type="EMBL" id="JH159158">
    <property type="protein sequence ID" value="EGZ10916.1"/>
    <property type="molecule type" value="Genomic_DNA"/>
</dbReference>
<feature type="compositionally biased region" description="Basic and acidic residues" evidence="1">
    <location>
        <begin position="87"/>
        <end position="98"/>
    </location>
</feature>
<gene>
    <name evidence="2" type="ORF">PHYSODRAFT_337684</name>
</gene>
<dbReference type="InParanoid" id="G5A1W8"/>
<keyword evidence="3" id="KW-1185">Reference proteome</keyword>